<dbReference type="Gene3D" id="3.40.50.10300">
    <property type="entry name" value="CoaB-like"/>
    <property type="match status" value="1"/>
</dbReference>
<dbReference type="InterPro" id="IPR035929">
    <property type="entry name" value="CoaB-like_sf"/>
</dbReference>
<dbReference type="GO" id="GO:0015937">
    <property type="term" value="P:coenzyme A biosynthetic process"/>
    <property type="evidence" value="ECO:0007669"/>
    <property type="project" value="UniProtKB-ARBA"/>
</dbReference>
<dbReference type="EMBL" id="LPHD01000049">
    <property type="protein sequence ID" value="KWA83903.1"/>
    <property type="molecule type" value="Genomic_DNA"/>
</dbReference>
<reference evidence="2 3" key="1">
    <citation type="submission" date="2015-11" db="EMBL/GenBank/DDBJ databases">
        <title>Expanding the genomic diversity of Burkholderia species for the development of highly accurate diagnostics.</title>
        <authorList>
            <person name="Sahl J."/>
            <person name="Keim P."/>
            <person name="Wagner D."/>
        </authorList>
    </citation>
    <scope>NUCLEOTIDE SEQUENCE [LARGE SCALE GENOMIC DNA]</scope>
    <source>
        <strain evidence="2 3">MSMB2087WGS</strain>
    </source>
</reference>
<dbReference type="SUPFAM" id="SSF102645">
    <property type="entry name" value="CoaB-like"/>
    <property type="match status" value="1"/>
</dbReference>
<accession>A0A106QCS0</accession>
<protein>
    <recommendedName>
        <fullName evidence="1">DNA/pantothenate metabolism flavoprotein C-terminal domain-containing protein</fullName>
    </recommendedName>
</protein>
<dbReference type="Proteomes" id="UP000060630">
    <property type="component" value="Unassembled WGS sequence"/>
</dbReference>
<organism evidence="2 3">
    <name type="scientific">Burkholderia ubonensis</name>
    <dbReference type="NCBI Taxonomy" id="101571"/>
    <lineage>
        <taxon>Bacteria</taxon>
        <taxon>Pseudomonadati</taxon>
        <taxon>Pseudomonadota</taxon>
        <taxon>Betaproteobacteria</taxon>
        <taxon>Burkholderiales</taxon>
        <taxon>Burkholderiaceae</taxon>
        <taxon>Burkholderia</taxon>
        <taxon>Burkholderia cepacia complex</taxon>
    </lineage>
</organism>
<dbReference type="AlphaFoldDB" id="A0A106QCS0"/>
<evidence type="ECO:0000313" key="2">
    <source>
        <dbReference type="EMBL" id="KWA83903.1"/>
    </source>
</evidence>
<proteinExistence type="predicted"/>
<feature type="domain" description="DNA/pantothenate metabolism flavoprotein C-terminal" evidence="1">
    <location>
        <begin position="96"/>
        <end position="208"/>
    </location>
</feature>
<name>A0A106QCS0_9BURK</name>
<evidence type="ECO:0000313" key="3">
    <source>
        <dbReference type="Proteomes" id="UP000060630"/>
    </source>
</evidence>
<comment type="caution">
    <text evidence="2">The sequence shown here is derived from an EMBL/GenBank/DDBJ whole genome shotgun (WGS) entry which is preliminary data.</text>
</comment>
<dbReference type="InterPro" id="IPR007085">
    <property type="entry name" value="DNA/pantothenate-metab_flavo_C"/>
</dbReference>
<evidence type="ECO:0000259" key="1">
    <source>
        <dbReference type="Pfam" id="PF04127"/>
    </source>
</evidence>
<gene>
    <name evidence="2" type="ORF">WL29_21290</name>
</gene>
<sequence length="224" mass="24980">MNLYQLWDFPRSEDKYTMTIHIFGGGTVQHVRNHLALCAPAYGTTARKLAADLENLQDKHAVKLHLTKLADPNSTMETNQDVSRVLNGILSDKGTRAIVFNVAMCDFSGQIDGVESGKYAERLKTRYAEQFHMELTPTPKLLASVKIARPDVFVVGFKTTAGETEIGQLDAAERQIRETGVDLVFANDTVTRNNMLVDAKRVRLRGSREEVLEMLGFVLQALIV</sequence>
<dbReference type="Pfam" id="PF04127">
    <property type="entry name" value="DFP"/>
    <property type="match status" value="1"/>
</dbReference>
<dbReference type="GO" id="GO:0003824">
    <property type="term" value="F:catalytic activity"/>
    <property type="evidence" value="ECO:0007669"/>
    <property type="project" value="UniProtKB-ARBA"/>
</dbReference>